<evidence type="ECO:0000313" key="5">
    <source>
        <dbReference type="EMBL" id="GHO98443.1"/>
    </source>
</evidence>
<evidence type="ECO:0000256" key="1">
    <source>
        <dbReference type="ARBA" id="ARBA00023015"/>
    </source>
</evidence>
<reference evidence="5" key="1">
    <citation type="submission" date="2020-10" db="EMBL/GenBank/DDBJ databases">
        <title>Taxonomic study of unclassified bacteria belonging to the class Ktedonobacteria.</title>
        <authorList>
            <person name="Yabe S."/>
            <person name="Wang C.M."/>
            <person name="Zheng Y."/>
            <person name="Sakai Y."/>
            <person name="Cavaletti L."/>
            <person name="Monciardini P."/>
            <person name="Donadio S."/>
        </authorList>
    </citation>
    <scope>NUCLEOTIDE SEQUENCE</scope>
    <source>
        <strain evidence="5">ID150040</strain>
    </source>
</reference>
<proteinExistence type="predicted"/>
<keyword evidence="6" id="KW-1185">Reference proteome</keyword>
<dbReference type="GO" id="GO:0003677">
    <property type="term" value="F:DNA binding"/>
    <property type="evidence" value="ECO:0007669"/>
    <property type="project" value="UniProtKB-KW"/>
</dbReference>
<dbReference type="Proteomes" id="UP000597444">
    <property type="component" value="Unassembled WGS sequence"/>
</dbReference>
<dbReference type="Pfam" id="PF01047">
    <property type="entry name" value="MarR"/>
    <property type="match status" value="1"/>
</dbReference>
<evidence type="ECO:0000259" key="4">
    <source>
        <dbReference type="PROSITE" id="PS50995"/>
    </source>
</evidence>
<dbReference type="GO" id="GO:0003700">
    <property type="term" value="F:DNA-binding transcription factor activity"/>
    <property type="evidence" value="ECO:0007669"/>
    <property type="project" value="InterPro"/>
</dbReference>
<evidence type="ECO:0000313" key="6">
    <source>
        <dbReference type="Proteomes" id="UP000597444"/>
    </source>
</evidence>
<accession>A0A8J3ITS0</accession>
<feature type="domain" description="HTH marR-type" evidence="4">
    <location>
        <begin position="7"/>
        <end position="139"/>
    </location>
</feature>
<dbReference type="SMART" id="SM00347">
    <property type="entry name" value="HTH_MARR"/>
    <property type="match status" value="1"/>
</dbReference>
<keyword evidence="1" id="KW-0805">Transcription regulation</keyword>
<keyword evidence="3" id="KW-0804">Transcription</keyword>
<sequence>MDLTIVGHLIGGQLVRAEKAHHRLGSERLKQIGLYTGQEMLLLSLRSEDGMTQSQLASRNCLDLSTITKVVQRMERAGLVQRRADSDDARISRVYLTEQGRALCEPAWQMWLDLEQQLTEGLTEAERVLLHRLLATIATNLER</sequence>
<comment type="caution">
    <text evidence="5">The sequence shown here is derived from an EMBL/GenBank/DDBJ whole genome shotgun (WGS) entry which is preliminary data.</text>
</comment>
<dbReference type="SUPFAM" id="SSF46785">
    <property type="entry name" value="Winged helix' DNA-binding domain"/>
    <property type="match status" value="1"/>
</dbReference>
<dbReference type="EMBL" id="BNJK01000002">
    <property type="protein sequence ID" value="GHO98443.1"/>
    <property type="molecule type" value="Genomic_DNA"/>
</dbReference>
<dbReference type="PROSITE" id="PS50995">
    <property type="entry name" value="HTH_MARR_2"/>
    <property type="match status" value="1"/>
</dbReference>
<dbReference type="InterPro" id="IPR036390">
    <property type="entry name" value="WH_DNA-bd_sf"/>
</dbReference>
<keyword evidence="2" id="KW-0238">DNA-binding</keyword>
<evidence type="ECO:0000256" key="3">
    <source>
        <dbReference type="ARBA" id="ARBA00023163"/>
    </source>
</evidence>
<gene>
    <name evidence="5" type="ORF">KSF_084910</name>
</gene>
<name>A0A8J3ITS0_9CHLR</name>
<dbReference type="PANTHER" id="PTHR42756:SF1">
    <property type="entry name" value="TRANSCRIPTIONAL REPRESSOR OF EMRAB OPERON"/>
    <property type="match status" value="1"/>
</dbReference>
<dbReference type="InterPro" id="IPR036388">
    <property type="entry name" value="WH-like_DNA-bd_sf"/>
</dbReference>
<dbReference type="PRINTS" id="PR00598">
    <property type="entry name" value="HTHMARR"/>
</dbReference>
<organism evidence="5 6">
    <name type="scientific">Reticulibacter mediterranei</name>
    <dbReference type="NCBI Taxonomy" id="2778369"/>
    <lineage>
        <taxon>Bacteria</taxon>
        <taxon>Bacillati</taxon>
        <taxon>Chloroflexota</taxon>
        <taxon>Ktedonobacteria</taxon>
        <taxon>Ktedonobacterales</taxon>
        <taxon>Reticulibacteraceae</taxon>
        <taxon>Reticulibacter</taxon>
    </lineage>
</organism>
<protein>
    <recommendedName>
        <fullName evidence="4">HTH marR-type domain-containing protein</fullName>
    </recommendedName>
</protein>
<dbReference type="Gene3D" id="1.10.10.10">
    <property type="entry name" value="Winged helix-like DNA-binding domain superfamily/Winged helix DNA-binding domain"/>
    <property type="match status" value="1"/>
</dbReference>
<dbReference type="RefSeq" id="WP_220209195.1">
    <property type="nucleotide sequence ID" value="NZ_BNJK01000002.1"/>
</dbReference>
<dbReference type="InterPro" id="IPR000835">
    <property type="entry name" value="HTH_MarR-typ"/>
</dbReference>
<dbReference type="PANTHER" id="PTHR42756">
    <property type="entry name" value="TRANSCRIPTIONAL REGULATOR, MARR"/>
    <property type="match status" value="1"/>
</dbReference>
<evidence type="ECO:0000256" key="2">
    <source>
        <dbReference type="ARBA" id="ARBA00023125"/>
    </source>
</evidence>
<dbReference type="AlphaFoldDB" id="A0A8J3ITS0"/>